<keyword evidence="2" id="KW-1185">Reference proteome</keyword>
<evidence type="ECO:0000313" key="1">
    <source>
        <dbReference type="EMBL" id="KAK3079289.1"/>
    </source>
</evidence>
<name>A0ACC3DRY1_9PEZI</name>
<evidence type="ECO:0000313" key="2">
    <source>
        <dbReference type="Proteomes" id="UP001186974"/>
    </source>
</evidence>
<organism evidence="1 2">
    <name type="scientific">Coniosporium uncinatum</name>
    <dbReference type="NCBI Taxonomy" id="93489"/>
    <lineage>
        <taxon>Eukaryota</taxon>
        <taxon>Fungi</taxon>
        <taxon>Dikarya</taxon>
        <taxon>Ascomycota</taxon>
        <taxon>Pezizomycotina</taxon>
        <taxon>Dothideomycetes</taxon>
        <taxon>Dothideomycetes incertae sedis</taxon>
        <taxon>Coniosporium</taxon>
    </lineage>
</organism>
<reference evidence="1" key="1">
    <citation type="submission" date="2024-09" db="EMBL/GenBank/DDBJ databases">
        <title>Black Yeasts Isolated from many extreme environments.</title>
        <authorList>
            <person name="Coleine C."/>
            <person name="Stajich J.E."/>
            <person name="Selbmann L."/>
        </authorList>
    </citation>
    <scope>NUCLEOTIDE SEQUENCE</scope>
    <source>
        <strain evidence="1">CCFEE 5737</strain>
    </source>
</reference>
<sequence length="184" mass="21197">MTYNQRDNLVNDVRDEERAEMETRSLAESVAALQRISADQEVAIKTLCRRMNIMDPFIRVAENDRWRALDEFYKRKTNEAQDTLCEGTQVDDDLITEGATVTRDGNILADTRLIRNKLESGTTTDTMEYRQVFTDLYGISIDDADKYIAHPQLVCIMNIRASLCIDVRYVPTKPEDLLVERIDP</sequence>
<proteinExistence type="predicted"/>
<dbReference type="EMBL" id="JAWDJW010001241">
    <property type="protein sequence ID" value="KAK3079289.1"/>
    <property type="molecule type" value="Genomic_DNA"/>
</dbReference>
<comment type="caution">
    <text evidence="1">The sequence shown here is derived from an EMBL/GenBank/DDBJ whole genome shotgun (WGS) entry which is preliminary data.</text>
</comment>
<protein>
    <submittedName>
        <fullName evidence="1">Uncharacterized protein</fullName>
    </submittedName>
</protein>
<dbReference type="Proteomes" id="UP001186974">
    <property type="component" value="Unassembled WGS sequence"/>
</dbReference>
<accession>A0ACC3DRY1</accession>
<gene>
    <name evidence="1" type="ORF">LTS18_005231</name>
</gene>